<feature type="domain" description="Aerobactin siderophore biosynthesis IucA/IucC-like C-terminal" evidence="4">
    <location>
        <begin position="426"/>
        <end position="590"/>
    </location>
</feature>
<sequence>MEHPEPAPAPAPALHEPAHLTAENWTAASRRMAAHLISELAYEELLAPQPGEGPDAYRLTTDSGRTVTFRARRSAYGHWRVDADPATLMIDGAPLADPVGLLADLRRTLGLDGATTAHLVRDLLATLTADARLDGAARAAGDTAARLADLDYAALEGRQTGHPWIVANKGRLGFSAADAQRHAPEHAEPRPLPWIAVHRDLARYRAVPRLADPERLYGLELDPAARARLEAAVHARGRAPEEYLLLPVHPWQWESTLAPLYAPQLAEGLIIPLPSDGDLRLPQQSIRTFLNASRPQRHSVKLPLSVLNTLVWRGLPTERTLAAPAVTAWIHALRDADPFLRDECRVILLGEVASIAVPHPLYESEPLAAEVPYQYRELLGCIWREPLAPRLEPGERARTLAALLRTGTDGRALTAELVARSGLSPEEWTRLLLHALLPPLLHFLYRYGLVFSPHGENAIVVFDTRGVPVRLAVKDFVDDVNLGDTGEPLPEQRGIPAEAAAVLLREPPAFLCQFIHSGLFVGVFRYLAPLMEEQLGLRAEAFWGLVRAEILDHQARFPELAPRFRLFDLLTPRIDRLCLNRNRLLMDGYRDRADRPHAAVHGTVPNPLVGATGVTGTA</sequence>
<dbReference type="InterPro" id="IPR037455">
    <property type="entry name" value="LucA/IucC-like"/>
</dbReference>
<dbReference type="PANTHER" id="PTHR34384">
    <property type="entry name" value="L-2,3-DIAMINOPROPANOATE--CITRATE LIGASE"/>
    <property type="match status" value="1"/>
</dbReference>
<dbReference type="Pfam" id="PF04183">
    <property type="entry name" value="IucA_IucC"/>
    <property type="match status" value="1"/>
</dbReference>
<comment type="similarity">
    <text evidence="2">Belongs to the IucA/IucC family.</text>
</comment>
<dbReference type="GO" id="GO:0019290">
    <property type="term" value="P:siderophore biosynthetic process"/>
    <property type="evidence" value="ECO:0007669"/>
    <property type="project" value="InterPro"/>
</dbReference>
<dbReference type="STRING" id="1428644.BIV57_20265"/>
<comment type="pathway">
    <text evidence="1">Siderophore biosynthesis.</text>
</comment>
<dbReference type="EMBL" id="MLCF01000135">
    <property type="protein sequence ID" value="OIV35697.1"/>
    <property type="molecule type" value="Genomic_DNA"/>
</dbReference>
<evidence type="ECO:0000259" key="4">
    <source>
        <dbReference type="Pfam" id="PF06276"/>
    </source>
</evidence>
<dbReference type="InterPro" id="IPR007310">
    <property type="entry name" value="Aerobactin_biosyn_IucA/IucC_N"/>
</dbReference>
<protein>
    <submittedName>
        <fullName evidence="5">IucA/IucC family protein</fullName>
    </submittedName>
</protein>
<evidence type="ECO:0000259" key="3">
    <source>
        <dbReference type="Pfam" id="PF04183"/>
    </source>
</evidence>
<evidence type="ECO:0000313" key="5">
    <source>
        <dbReference type="EMBL" id="OIV35697.1"/>
    </source>
</evidence>
<dbReference type="Gene3D" id="1.10.510.40">
    <property type="match status" value="1"/>
</dbReference>
<dbReference type="Pfam" id="PF06276">
    <property type="entry name" value="FhuF"/>
    <property type="match status" value="1"/>
</dbReference>
<dbReference type="OrthoDB" id="495728at2"/>
<comment type="caution">
    <text evidence="5">The sequence shown here is derived from an EMBL/GenBank/DDBJ whole genome shotgun (WGS) entry which is preliminary data.</text>
</comment>
<name>A0A1J7BQH1_9ACTN</name>
<accession>A0A1J7BQH1</accession>
<keyword evidence="6" id="KW-1185">Reference proteome</keyword>
<dbReference type="RefSeq" id="WP_071658361.1">
    <property type="nucleotide sequence ID" value="NZ_MLCF01000135.1"/>
</dbReference>
<dbReference type="Gene3D" id="3.30.310.280">
    <property type="match status" value="1"/>
</dbReference>
<proteinExistence type="inferred from homology"/>
<evidence type="ECO:0000256" key="1">
    <source>
        <dbReference type="ARBA" id="ARBA00004924"/>
    </source>
</evidence>
<reference evidence="5 6" key="1">
    <citation type="submission" date="2016-10" db="EMBL/GenBank/DDBJ databases">
        <title>Genome sequence of Streptomyces gilvigriseus MUSC 26.</title>
        <authorList>
            <person name="Lee L.-H."/>
            <person name="Ser H.-L."/>
        </authorList>
    </citation>
    <scope>NUCLEOTIDE SEQUENCE [LARGE SCALE GENOMIC DNA]</scope>
    <source>
        <strain evidence="5 6">MUSC 26</strain>
    </source>
</reference>
<dbReference type="PANTHER" id="PTHR34384:SF6">
    <property type="entry name" value="STAPHYLOFERRIN B SYNTHASE"/>
    <property type="match status" value="1"/>
</dbReference>
<dbReference type="AlphaFoldDB" id="A0A1J7BQH1"/>
<dbReference type="Gene3D" id="6.10.250.3370">
    <property type="match status" value="1"/>
</dbReference>
<feature type="domain" description="Aerobactin siderophore biosynthesis IucA/IucC N-terminal" evidence="3">
    <location>
        <begin position="151"/>
        <end position="404"/>
    </location>
</feature>
<dbReference type="Proteomes" id="UP000243342">
    <property type="component" value="Unassembled WGS sequence"/>
</dbReference>
<evidence type="ECO:0000256" key="2">
    <source>
        <dbReference type="ARBA" id="ARBA00007832"/>
    </source>
</evidence>
<organism evidence="5 6">
    <name type="scientific">Mangrovactinospora gilvigrisea</name>
    <dbReference type="NCBI Taxonomy" id="1428644"/>
    <lineage>
        <taxon>Bacteria</taxon>
        <taxon>Bacillati</taxon>
        <taxon>Actinomycetota</taxon>
        <taxon>Actinomycetes</taxon>
        <taxon>Kitasatosporales</taxon>
        <taxon>Streptomycetaceae</taxon>
        <taxon>Mangrovactinospora</taxon>
    </lineage>
</organism>
<dbReference type="GO" id="GO:0016881">
    <property type="term" value="F:acid-amino acid ligase activity"/>
    <property type="evidence" value="ECO:0007669"/>
    <property type="project" value="UniProtKB-ARBA"/>
</dbReference>
<evidence type="ECO:0000313" key="6">
    <source>
        <dbReference type="Proteomes" id="UP000243342"/>
    </source>
</evidence>
<dbReference type="InterPro" id="IPR022770">
    <property type="entry name" value="IucA/IucC-like_C"/>
</dbReference>
<gene>
    <name evidence="5" type="ORF">BIV57_20265</name>
</gene>